<comment type="caution">
    <text evidence="1">Lacks conserved residue(s) required for the propagation of feature annotation.</text>
</comment>
<dbReference type="InterPro" id="IPR000742">
    <property type="entry name" value="EGF"/>
</dbReference>
<name>A0A914ICE5_GLORO</name>
<protein>
    <submittedName>
        <fullName evidence="6">EGF-like domain-containing protein</fullName>
    </submittedName>
</protein>
<evidence type="ECO:0000256" key="3">
    <source>
        <dbReference type="SAM" id="Phobius"/>
    </source>
</evidence>
<organism evidence="5 6">
    <name type="scientific">Globodera rostochiensis</name>
    <name type="common">Golden nematode worm</name>
    <name type="synonym">Heterodera rostochiensis</name>
    <dbReference type="NCBI Taxonomy" id="31243"/>
    <lineage>
        <taxon>Eukaryota</taxon>
        <taxon>Metazoa</taxon>
        <taxon>Ecdysozoa</taxon>
        <taxon>Nematoda</taxon>
        <taxon>Chromadorea</taxon>
        <taxon>Rhabditida</taxon>
        <taxon>Tylenchina</taxon>
        <taxon>Tylenchomorpha</taxon>
        <taxon>Tylenchoidea</taxon>
        <taxon>Heteroderidae</taxon>
        <taxon>Heteroderinae</taxon>
        <taxon>Globodera</taxon>
    </lineage>
</organism>
<dbReference type="PROSITE" id="PS50026">
    <property type="entry name" value="EGF_3"/>
    <property type="match status" value="1"/>
</dbReference>
<keyword evidence="5" id="KW-1185">Reference proteome</keyword>
<keyword evidence="3" id="KW-0472">Membrane</keyword>
<feature type="region of interest" description="Disordered" evidence="2">
    <location>
        <begin position="1"/>
        <end position="115"/>
    </location>
</feature>
<feature type="region of interest" description="Disordered" evidence="2">
    <location>
        <begin position="264"/>
        <end position="320"/>
    </location>
</feature>
<sequence length="464" mass="50324">MSIVVLPKSSAPTRPFRSDGGGGGQNHRLRPFVEQKSADGILDVPLPPPSSTAQPNGGVRRQVTEDGAALLSFTATTTMAPSASSTGSATESSESSEEETDRLNKKPKTPLRSSGNGLSIGAVWEGVKRMMGFTAECHNGGYKTIGGDCICPQFFEGKACERIVCAHNGTRVRVAAFGGEEVCKCAHPQYISGKHCEVVHCQNGGRVLNDGTCHCVDGWYTGQFCQFYTSSWLIAFGVPLLVIAAIVFCCVICRLDLCALRRTSPPSTSRQNRRPNGRRTGPSSSQTAPVTARRCRGGGAGANRSRREQVPCRGPSSANGAEMDMMAQQQQFFIQQNLLNDRDRHHNQQHQQQYVLRLEQIPVYNPRMFNAAEPAKPLEPPPPYEQAIRCPPHHQQNHFPPNYSAAQPNEGNGVTREVGDVNGAQDNAGSGQQHHSLLGEEECLRRREQPDNGTGRGGNCPPNE</sequence>
<evidence type="ECO:0000313" key="5">
    <source>
        <dbReference type="Proteomes" id="UP000887572"/>
    </source>
</evidence>
<proteinExistence type="predicted"/>
<dbReference type="WBParaSite" id="Gr19_v10_g8600.t1">
    <property type="protein sequence ID" value="Gr19_v10_g8600.t1"/>
    <property type="gene ID" value="Gr19_v10_g8600"/>
</dbReference>
<dbReference type="Gene3D" id="2.10.25.10">
    <property type="entry name" value="Laminin"/>
    <property type="match status" value="1"/>
</dbReference>
<evidence type="ECO:0000256" key="1">
    <source>
        <dbReference type="PROSITE-ProRule" id="PRU00076"/>
    </source>
</evidence>
<feature type="compositionally biased region" description="Polar residues" evidence="2">
    <location>
        <begin position="424"/>
        <end position="435"/>
    </location>
</feature>
<reference evidence="6" key="1">
    <citation type="submission" date="2022-11" db="UniProtKB">
        <authorList>
            <consortium name="WormBaseParasite"/>
        </authorList>
    </citation>
    <scope>IDENTIFICATION</scope>
</reference>
<evidence type="ECO:0000256" key="2">
    <source>
        <dbReference type="SAM" id="MobiDB-lite"/>
    </source>
</evidence>
<feature type="domain" description="EGF-like" evidence="4">
    <location>
        <begin position="192"/>
        <end position="226"/>
    </location>
</feature>
<keyword evidence="1" id="KW-0245">EGF-like domain</keyword>
<feature type="region of interest" description="Disordered" evidence="2">
    <location>
        <begin position="372"/>
        <end position="464"/>
    </location>
</feature>
<dbReference type="Proteomes" id="UP000887572">
    <property type="component" value="Unplaced"/>
</dbReference>
<feature type="transmembrane region" description="Helical" evidence="3">
    <location>
        <begin position="232"/>
        <end position="253"/>
    </location>
</feature>
<dbReference type="PROSITE" id="PS01186">
    <property type="entry name" value="EGF_2"/>
    <property type="match status" value="1"/>
</dbReference>
<keyword evidence="3" id="KW-0812">Transmembrane</keyword>
<evidence type="ECO:0000259" key="4">
    <source>
        <dbReference type="PROSITE" id="PS50026"/>
    </source>
</evidence>
<evidence type="ECO:0000313" key="6">
    <source>
        <dbReference type="WBParaSite" id="Gr19_v10_g8600.t1"/>
    </source>
</evidence>
<dbReference type="AlphaFoldDB" id="A0A914ICE5"/>
<feature type="compositionally biased region" description="Low complexity" evidence="2">
    <location>
        <begin position="72"/>
        <end position="93"/>
    </location>
</feature>
<keyword evidence="3" id="KW-1133">Transmembrane helix</keyword>
<accession>A0A914ICE5</accession>